<keyword evidence="3" id="KW-0808">Transferase</keyword>
<keyword evidence="7" id="KW-0238">DNA-binding</keyword>
<evidence type="ECO:0000256" key="2">
    <source>
        <dbReference type="ARBA" id="ARBA00012417"/>
    </source>
</evidence>
<dbReference type="InterPro" id="IPR004868">
    <property type="entry name" value="DNA-dir_DNA_pol_B_mt/vir"/>
</dbReference>
<comment type="similarity">
    <text evidence="1">Belongs to the DNA polymerase type-B family.</text>
</comment>
<evidence type="ECO:0000313" key="10">
    <source>
        <dbReference type="EMBL" id="PWA00304.1"/>
    </source>
</evidence>
<sequence length="391" mass="45452">MDLETYIKDDKFIPYSIGFYDGKNVYTFYLTDYNTPEEMIIEAFNELLRFKNNGYSVYFHNLQGFDGIILTQILENNFKVNSLFKDDYLTLPSLALSMYRSNFMDYANIPILTGKIYKDIKQSYIGGITEVYKPVGENVYTYDVNSLYPYAMLNPMPVEELKDARDNYGYEIKVEYGYQFEKSLDLFKNYVEHFYNIKNTSSGANKLIAKLFLNSLYGKFGQRIHQTKTEILTSQEVKNKMKKYEIIEHEIIGDNKELIRYNTLPDIKICNLFEIDYELELAKCDNNNRFNISVAIASAITSYSRIYMNKFKHLANNDPLYTDTDSISLLKPLDEKYVGNELGQFKLESIANKAYFAGPKLYFLEINEGDKIKAKGIGPLLGKNDFIDLIE</sequence>
<dbReference type="GO" id="GO:0003887">
    <property type="term" value="F:DNA-directed DNA polymerase activity"/>
    <property type="evidence" value="ECO:0007669"/>
    <property type="project" value="UniProtKB-KW"/>
</dbReference>
<evidence type="ECO:0000256" key="5">
    <source>
        <dbReference type="ARBA" id="ARBA00022705"/>
    </source>
</evidence>
<evidence type="ECO:0000256" key="6">
    <source>
        <dbReference type="ARBA" id="ARBA00022932"/>
    </source>
</evidence>
<dbReference type="InterPro" id="IPR017964">
    <property type="entry name" value="DNA-dir_DNA_pol_B_CS"/>
</dbReference>
<dbReference type="InterPro" id="IPR043502">
    <property type="entry name" value="DNA/RNA_pol_sf"/>
</dbReference>
<dbReference type="Pfam" id="PF03175">
    <property type="entry name" value="DNA_pol_B_2"/>
    <property type="match status" value="2"/>
</dbReference>
<evidence type="ECO:0000256" key="1">
    <source>
        <dbReference type="ARBA" id="ARBA00005755"/>
    </source>
</evidence>
<accession>A0A2U1J5I0</accession>
<dbReference type="GO" id="GO:0003677">
    <property type="term" value="F:DNA binding"/>
    <property type="evidence" value="ECO:0007669"/>
    <property type="project" value="UniProtKB-KW"/>
</dbReference>
<dbReference type="Gene3D" id="3.90.1600.10">
    <property type="entry name" value="Palm domain of DNA polymerase"/>
    <property type="match status" value="2"/>
</dbReference>
<keyword evidence="5" id="KW-0235">DNA replication</keyword>
<dbReference type="InterPro" id="IPR006172">
    <property type="entry name" value="DNA-dir_DNA_pol_B"/>
</dbReference>
<dbReference type="GO" id="GO:0000166">
    <property type="term" value="F:nucleotide binding"/>
    <property type="evidence" value="ECO:0007669"/>
    <property type="project" value="InterPro"/>
</dbReference>
<keyword evidence="11" id="KW-1185">Reference proteome</keyword>
<dbReference type="PANTHER" id="PTHR33568:SF3">
    <property type="entry name" value="DNA-DIRECTED DNA POLYMERASE"/>
    <property type="match status" value="1"/>
</dbReference>
<evidence type="ECO:0000256" key="7">
    <source>
        <dbReference type="ARBA" id="ARBA00023125"/>
    </source>
</evidence>
<dbReference type="EC" id="2.7.7.7" evidence="2"/>
<dbReference type="AlphaFoldDB" id="A0A2U1J5I0"/>
<evidence type="ECO:0000256" key="4">
    <source>
        <dbReference type="ARBA" id="ARBA00022695"/>
    </source>
</evidence>
<reference evidence="10 11" key="1">
    <citation type="journal article" date="2018" name="MBio">
        <title>Comparative Genomics Reveals the Core Gene Toolbox for the Fungus-Insect Symbiosis.</title>
        <authorList>
            <person name="Wang Y."/>
            <person name="Stata M."/>
            <person name="Wang W."/>
            <person name="Stajich J.E."/>
            <person name="White M.M."/>
            <person name="Moncalvo J.M."/>
        </authorList>
    </citation>
    <scope>NUCLEOTIDE SEQUENCE [LARGE SCALE GENOMIC DNA]</scope>
    <source>
        <strain evidence="10 11">AUS-126-30</strain>
    </source>
</reference>
<dbReference type="InterPro" id="IPR023211">
    <property type="entry name" value="DNA_pol_palm_dom_sf"/>
</dbReference>
<keyword evidence="6" id="KW-0239">DNA-directed DNA polymerase</keyword>
<dbReference type="GO" id="GO:0006260">
    <property type="term" value="P:DNA replication"/>
    <property type="evidence" value="ECO:0007669"/>
    <property type="project" value="UniProtKB-KW"/>
</dbReference>
<dbReference type="Proteomes" id="UP000245591">
    <property type="component" value="Unassembled WGS sequence"/>
</dbReference>
<dbReference type="InterPro" id="IPR012337">
    <property type="entry name" value="RNaseH-like_sf"/>
</dbReference>
<evidence type="ECO:0000256" key="3">
    <source>
        <dbReference type="ARBA" id="ARBA00022679"/>
    </source>
</evidence>
<dbReference type="PROSITE" id="PS00116">
    <property type="entry name" value="DNA_POLYMERASE_B"/>
    <property type="match status" value="1"/>
</dbReference>
<gene>
    <name evidence="10" type="ORF">BB558_003640</name>
</gene>
<evidence type="ECO:0000313" key="11">
    <source>
        <dbReference type="Proteomes" id="UP000245591"/>
    </source>
</evidence>
<dbReference type="EMBL" id="MBFU01000343">
    <property type="protein sequence ID" value="PWA00304.1"/>
    <property type="molecule type" value="Genomic_DNA"/>
</dbReference>
<keyword evidence="4" id="KW-0548">Nucleotidyltransferase</keyword>
<protein>
    <recommendedName>
        <fullName evidence="2">DNA-directed DNA polymerase</fullName>
        <ecNumber evidence="2">2.7.7.7</ecNumber>
    </recommendedName>
</protein>
<dbReference type="Gene3D" id="1.10.287.690">
    <property type="entry name" value="Helix hairpin bin"/>
    <property type="match status" value="1"/>
</dbReference>
<name>A0A2U1J5I0_SMIAN</name>
<organism evidence="10 11">
    <name type="scientific">Smittium angustum</name>
    <dbReference type="NCBI Taxonomy" id="133377"/>
    <lineage>
        <taxon>Eukaryota</taxon>
        <taxon>Fungi</taxon>
        <taxon>Fungi incertae sedis</taxon>
        <taxon>Zoopagomycota</taxon>
        <taxon>Kickxellomycotina</taxon>
        <taxon>Harpellomycetes</taxon>
        <taxon>Harpellales</taxon>
        <taxon>Legeriomycetaceae</taxon>
        <taxon>Smittium</taxon>
    </lineage>
</organism>
<dbReference type="PANTHER" id="PTHR33568">
    <property type="entry name" value="DNA POLYMERASE"/>
    <property type="match status" value="1"/>
</dbReference>
<proteinExistence type="inferred from homology"/>
<comment type="catalytic activity">
    <reaction evidence="8">
        <text>DNA(n) + a 2'-deoxyribonucleoside 5'-triphosphate = DNA(n+1) + diphosphate</text>
        <dbReference type="Rhea" id="RHEA:22508"/>
        <dbReference type="Rhea" id="RHEA-COMP:17339"/>
        <dbReference type="Rhea" id="RHEA-COMP:17340"/>
        <dbReference type="ChEBI" id="CHEBI:33019"/>
        <dbReference type="ChEBI" id="CHEBI:61560"/>
        <dbReference type="ChEBI" id="CHEBI:173112"/>
        <dbReference type="EC" id="2.7.7.7"/>
    </reaction>
</comment>
<evidence type="ECO:0000259" key="9">
    <source>
        <dbReference type="Pfam" id="PF03175"/>
    </source>
</evidence>
<feature type="domain" description="DNA-directed DNA polymerase family B mitochondria/virus" evidence="9">
    <location>
        <begin position="87"/>
        <end position="160"/>
    </location>
</feature>
<dbReference type="PRINTS" id="PR00106">
    <property type="entry name" value="DNAPOLB"/>
</dbReference>
<evidence type="ECO:0000256" key="8">
    <source>
        <dbReference type="ARBA" id="ARBA00049244"/>
    </source>
</evidence>
<feature type="non-terminal residue" evidence="10">
    <location>
        <position position="391"/>
    </location>
</feature>
<dbReference type="SUPFAM" id="SSF56672">
    <property type="entry name" value="DNA/RNA polymerases"/>
    <property type="match status" value="1"/>
</dbReference>
<dbReference type="SUPFAM" id="SSF53098">
    <property type="entry name" value="Ribonuclease H-like"/>
    <property type="match status" value="1"/>
</dbReference>
<feature type="domain" description="DNA-directed DNA polymerase family B mitochondria/virus" evidence="9">
    <location>
        <begin position="166"/>
        <end position="312"/>
    </location>
</feature>
<comment type="caution">
    <text evidence="10">The sequence shown here is derived from an EMBL/GenBank/DDBJ whole genome shotgun (WGS) entry which is preliminary data.</text>
</comment>